<dbReference type="PANTHER" id="PTHR46796">
    <property type="entry name" value="HTH-TYPE TRANSCRIPTIONAL ACTIVATOR RHAS-RELATED"/>
    <property type="match status" value="1"/>
</dbReference>
<proteinExistence type="predicted"/>
<evidence type="ECO:0000313" key="5">
    <source>
        <dbReference type="EMBL" id="EOR99307.1"/>
    </source>
</evidence>
<organism evidence="5 6">
    <name type="scientific">Bacteroides thetaiotaomicron dnLKV9</name>
    <dbReference type="NCBI Taxonomy" id="1235785"/>
    <lineage>
        <taxon>Bacteria</taxon>
        <taxon>Pseudomonadati</taxon>
        <taxon>Bacteroidota</taxon>
        <taxon>Bacteroidia</taxon>
        <taxon>Bacteroidales</taxon>
        <taxon>Bacteroidaceae</taxon>
        <taxon>Bacteroides</taxon>
    </lineage>
</organism>
<accession>R9H5G4</accession>
<dbReference type="InterPro" id="IPR018060">
    <property type="entry name" value="HTH_AraC"/>
</dbReference>
<dbReference type="GO" id="GO:0003700">
    <property type="term" value="F:DNA-binding transcription factor activity"/>
    <property type="evidence" value="ECO:0007669"/>
    <property type="project" value="InterPro"/>
</dbReference>
<evidence type="ECO:0000313" key="6">
    <source>
        <dbReference type="Proteomes" id="UP000014207"/>
    </source>
</evidence>
<dbReference type="Pfam" id="PF12833">
    <property type="entry name" value="HTH_18"/>
    <property type="match status" value="1"/>
</dbReference>
<reference evidence="5 6" key="1">
    <citation type="submission" date="2013-04" db="EMBL/GenBank/DDBJ databases">
        <title>The Genome Sequence of Bacteroides thetaiotaomicron dnLKV9.</title>
        <authorList>
            <consortium name="The Broad Institute Genomics Platform"/>
            <consortium name="The Broad Institute Genome Sequencing Center for Infectious Disease"/>
            <person name="Earl A."/>
            <person name="Xavier R."/>
            <person name="Kuhn K."/>
            <person name="Stappenbeck T."/>
            <person name="Walker B."/>
            <person name="Young S."/>
            <person name="Zeng Q."/>
            <person name="Gargeya S."/>
            <person name="Fitzgerald M."/>
            <person name="Haas B."/>
            <person name="Abouelleil A."/>
            <person name="Allen A.W."/>
            <person name="Alvarado L."/>
            <person name="Arachchi H.M."/>
            <person name="Berlin A.M."/>
            <person name="Chapman S.B."/>
            <person name="Gainer-Dewar J."/>
            <person name="Goldberg J."/>
            <person name="Griggs A."/>
            <person name="Gujja S."/>
            <person name="Hansen M."/>
            <person name="Howarth C."/>
            <person name="Imamovic A."/>
            <person name="Ireland A."/>
            <person name="Larimer J."/>
            <person name="McCowan C."/>
            <person name="Murphy C."/>
            <person name="Pearson M."/>
            <person name="Poon T.W."/>
            <person name="Priest M."/>
            <person name="Roberts A."/>
            <person name="Saif S."/>
            <person name="Shea T."/>
            <person name="Sisk P."/>
            <person name="Sykes S."/>
            <person name="Wortman J."/>
            <person name="Nusbaum C."/>
            <person name="Birren B."/>
        </authorList>
    </citation>
    <scope>NUCLEOTIDE SEQUENCE [LARGE SCALE GENOMIC DNA]</scope>
    <source>
        <strain evidence="6">dnLKV9</strain>
    </source>
</reference>
<feature type="domain" description="HTH araC/xylS-type" evidence="4">
    <location>
        <begin position="184"/>
        <end position="282"/>
    </location>
</feature>
<dbReference type="Gene3D" id="1.10.10.60">
    <property type="entry name" value="Homeodomain-like"/>
    <property type="match status" value="1"/>
</dbReference>
<evidence type="ECO:0000256" key="3">
    <source>
        <dbReference type="ARBA" id="ARBA00023163"/>
    </source>
</evidence>
<dbReference type="InterPro" id="IPR009057">
    <property type="entry name" value="Homeodomain-like_sf"/>
</dbReference>
<dbReference type="GO" id="GO:0043565">
    <property type="term" value="F:sequence-specific DNA binding"/>
    <property type="evidence" value="ECO:0007669"/>
    <property type="project" value="InterPro"/>
</dbReference>
<dbReference type="Proteomes" id="UP000014207">
    <property type="component" value="Unassembled WGS sequence"/>
</dbReference>
<dbReference type="PROSITE" id="PS01124">
    <property type="entry name" value="HTH_ARAC_FAMILY_2"/>
    <property type="match status" value="1"/>
</dbReference>
<name>R9H5G4_BACT4</name>
<dbReference type="SMART" id="SM00342">
    <property type="entry name" value="HTH_ARAC"/>
    <property type="match status" value="1"/>
</dbReference>
<dbReference type="RefSeq" id="WP_016268893.1">
    <property type="nucleotide sequence ID" value="NZ_KE159460.1"/>
</dbReference>
<sequence length="295" mass="34763">MDKNHSLHYFTEHRNCKHYLSKVNTGFVYREFEAEMEFVLDSSTHHLLIFMEGSCFIDCNRFTNRLFSGGEMVLIPMSATFAGKVDERLRFIDMCFETPLSCCDKMVIQSYSHFKSKICYTFRSLPVRKPLPEFCNMLAYCLDSGLSCEQFHEMKHRELFFYLRGYYSKEEITELLYPIVDRSMDFKVFVCKNFSRVDSLDELVKLSNMSKRTFFRKFKAAFNTTAYQWMLKQTVNTIIDEFSRPDAVLNEVAERLGFHSISNFSNFCKRNTGHTPTELIQKCRNNEIVKEDIGC</sequence>
<keyword evidence="1" id="KW-0805">Transcription regulation</keyword>
<evidence type="ECO:0000256" key="1">
    <source>
        <dbReference type="ARBA" id="ARBA00023015"/>
    </source>
</evidence>
<comment type="caution">
    <text evidence="5">The sequence shown here is derived from an EMBL/GenBank/DDBJ whole genome shotgun (WGS) entry which is preliminary data.</text>
</comment>
<dbReference type="EMBL" id="ASSM01000010">
    <property type="protein sequence ID" value="EOR99307.1"/>
    <property type="molecule type" value="Genomic_DNA"/>
</dbReference>
<gene>
    <name evidence="5" type="ORF">C799_03187</name>
</gene>
<keyword evidence="3" id="KW-0804">Transcription</keyword>
<dbReference type="PATRIC" id="fig|1235785.3.peg.3215"/>
<dbReference type="HOGENOM" id="CLU_077934_0_0_10"/>
<dbReference type="SUPFAM" id="SSF46689">
    <property type="entry name" value="Homeodomain-like"/>
    <property type="match status" value="1"/>
</dbReference>
<dbReference type="InterPro" id="IPR050204">
    <property type="entry name" value="AraC_XylS_family_regulators"/>
</dbReference>
<evidence type="ECO:0000259" key="4">
    <source>
        <dbReference type="PROSITE" id="PS01124"/>
    </source>
</evidence>
<keyword evidence="2" id="KW-0238">DNA-binding</keyword>
<protein>
    <recommendedName>
        <fullName evidence="4">HTH araC/xylS-type domain-containing protein</fullName>
    </recommendedName>
</protein>
<evidence type="ECO:0000256" key="2">
    <source>
        <dbReference type="ARBA" id="ARBA00023125"/>
    </source>
</evidence>
<dbReference type="AlphaFoldDB" id="R9H5G4"/>